<keyword evidence="3" id="KW-1185">Reference proteome</keyword>
<feature type="region of interest" description="Disordered" evidence="1">
    <location>
        <begin position="24"/>
        <end position="74"/>
    </location>
</feature>
<reference evidence="2 3" key="1">
    <citation type="journal article" date="2012" name="Plant Cell">
        <title>Genome comparison of barley and maize smut fungi reveals targeted loss of RNA silencing components and species-specific presence of transposable elements.</title>
        <authorList>
            <person name="Laurie J.D."/>
            <person name="Ali S."/>
            <person name="Linning R."/>
            <person name="Mannhaupt G."/>
            <person name="Wong P."/>
            <person name="Gueldener U."/>
            <person name="Muensterkoetter M."/>
            <person name="Moore R."/>
            <person name="Kahmann R."/>
            <person name="Bakkeren G."/>
            <person name="Schirawski J."/>
        </authorList>
    </citation>
    <scope>NUCLEOTIDE SEQUENCE [LARGE SCALE GENOMIC DNA]</scope>
    <source>
        <strain evidence="3">Uh4875-4</strain>
    </source>
</reference>
<proteinExistence type="predicted"/>
<dbReference type="AlphaFoldDB" id="I2G5J9"/>
<sequence>MSKVQMIVSSATLYNLPDNGGLVPARAGHSRHGPDAQQPPWSSAHRPFAYLPQPGPSNRPSFLDEPPLSNQPLNAAPNLRCNTCKQMQPVVTYESRSMLGLSPRTRTPPVSAMSTVHTRSLPKPTACATLPFSAPSQNPSHPSQQPSDGATLKQYLDAWVQKVEVKVQEWLAPLQAQVRSFATELDKVQRSQPHTQPQTALSGLAAQPALSCSLPLPSSLLNPGEWSLFRLFPWVSSEIANTISLDHLTIVDLIKLCNPASSTVSKETPTMLTVQGIQINITSTSSTRPLKAFFKAILDITTFCQVWVVYVSLRTAASFDLALGPALNHFLVHVIDLDRNYPCVNITEYVLTICQKWFGHTDTLAWAVCDTEAFQDHLSLAPPKKPHAAQLKPKCGDTCWC</sequence>
<feature type="region of interest" description="Disordered" evidence="1">
    <location>
        <begin position="98"/>
        <end position="149"/>
    </location>
</feature>
<dbReference type="Proteomes" id="UP000006174">
    <property type="component" value="Unassembled WGS sequence"/>
</dbReference>
<dbReference type="eggNOG" id="ENOG502RCDZ">
    <property type="taxonomic scope" value="Eukaryota"/>
</dbReference>
<dbReference type="EMBL" id="CAGI01000192">
    <property type="protein sequence ID" value="CCF54442.1"/>
    <property type="molecule type" value="Genomic_DNA"/>
</dbReference>
<evidence type="ECO:0000256" key="1">
    <source>
        <dbReference type="SAM" id="MobiDB-lite"/>
    </source>
</evidence>
<name>I2G5J9_USTHO</name>
<accession>I2G5J9</accession>
<protein>
    <submittedName>
        <fullName evidence="2">Uncharacterized protein</fullName>
    </submittedName>
</protein>
<evidence type="ECO:0000313" key="2">
    <source>
        <dbReference type="EMBL" id="CCF54442.1"/>
    </source>
</evidence>
<feature type="compositionally biased region" description="Low complexity" evidence="1">
    <location>
        <begin position="135"/>
        <end position="147"/>
    </location>
</feature>
<comment type="caution">
    <text evidence="2">The sequence shown here is derived from an EMBL/GenBank/DDBJ whole genome shotgun (WGS) entry which is preliminary data.</text>
</comment>
<gene>
    <name evidence="2" type="ORF">UHOR_01883</name>
</gene>
<evidence type="ECO:0000313" key="3">
    <source>
        <dbReference type="Proteomes" id="UP000006174"/>
    </source>
</evidence>
<organism evidence="2 3">
    <name type="scientific">Ustilago hordei</name>
    <name type="common">Barley covered smut fungus</name>
    <dbReference type="NCBI Taxonomy" id="120017"/>
    <lineage>
        <taxon>Eukaryota</taxon>
        <taxon>Fungi</taxon>
        <taxon>Dikarya</taxon>
        <taxon>Basidiomycota</taxon>
        <taxon>Ustilaginomycotina</taxon>
        <taxon>Ustilaginomycetes</taxon>
        <taxon>Ustilaginales</taxon>
        <taxon>Ustilaginaceae</taxon>
        <taxon>Ustilago</taxon>
    </lineage>
</organism>
<dbReference type="HOGENOM" id="CLU_687350_0_0_1"/>